<feature type="coiled-coil region" evidence="1">
    <location>
        <begin position="149"/>
        <end position="183"/>
    </location>
</feature>
<feature type="region of interest" description="Disordered" evidence="2">
    <location>
        <begin position="1"/>
        <end position="42"/>
    </location>
</feature>
<sequence length="472" mass="52564">MDSRDKGRSREEKSSPDYRGALTTKSPEHVYHGSGPGHLINLSGIEGASAQQSNAFTQGGETRMNPTSMKEFLAIQEARMDSFLQHSEKQAEAQRSALRQITDHLGGIVASLGSTVVHWLGHPAAHQGEHLHKELSFAHARFIDFQGQYQQLKIDHQTLQKELQEANTKLAKAIEEQNEQRKLADIANWTGAAKLSDDAIRSKWKCQIKCPTDEVNKAQFGSIVSCWPKLLENDDYKELLITAYLWALVDEEVFQNGNKFWGGGLICALKRTRARLVELAPEADRPSQSGPTMRHVAKWSAQGTSLLNHFYGRDKKAPKMQAIDTLDRLRQFCNIAEEKAGTDFLQEMKGIIETALNLDEMLMGSIAILSIQWPETGQSKSLRYDEHGMDAVAHTKDLSPRTAVAFTISPMLLKTGNANGCNYDSEMVLCKASVVFQGPAQHQVLEWSGRDDICTDSGQLNCNGGILYTMYM</sequence>
<comment type="caution">
    <text evidence="3">The sequence shown here is derived from an EMBL/GenBank/DDBJ whole genome shotgun (WGS) entry which is preliminary data.</text>
</comment>
<keyword evidence="4" id="KW-1185">Reference proteome</keyword>
<feature type="compositionally biased region" description="Basic and acidic residues" evidence="2">
    <location>
        <begin position="1"/>
        <end position="16"/>
    </location>
</feature>
<gene>
    <name evidence="3" type="ORF">FSPOR_5284</name>
</gene>
<dbReference type="EMBL" id="PXOF01000071">
    <property type="protein sequence ID" value="RGP68405.1"/>
    <property type="molecule type" value="Genomic_DNA"/>
</dbReference>
<organism evidence="3 4">
    <name type="scientific">Fusarium sporotrichioides</name>
    <dbReference type="NCBI Taxonomy" id="5514"/>
    <lineage>
        <taxon>Eukaryota</taxon>
        <taxon>Fungi</taxon>
        <taxon>Dikarya</taxon>
        <taxon>Ascomycota</taxon>
        <taxon>Pezizomycotina</taxon>
        <taxon>Sordariomycetes</taxon>
        <taxon>Hypocreomycetidae</taxon>
        <taxon>Hypocreales</taxon>
        <taxon>Nectriaceae</taxon>
        <taxon>Fusarium</taxon>
    </lineage>
</organism>
<evidence type="ECO:0000256" key="1">
    <source>
        <dbReference type="SAM" id="Coils"/>
    </source>
</evidence>
<dbReference type="AlphaFoldDB" id="A0A395S838"/>
<proteinExistence type="predicted"/>
<protein>
    <submittedName>
        <fullName evidence="3">Uncharacterized protein</fullName>
    </submittedName>
</protein>
<name>A0A395S838_FUSSP</name>
<reference evidence="3 4" key="1">
    <citation type="journal article" date="2018" name="PLoS Pathog.">
        <title>Evolution of structural diversity of trichothecenes, a family of toxins produced by plant pathogenic and entomopathogenic fungi.</title>
        <authorList>
            <person name="Proctor R.H."/>
            <person name="McCormick S.P."/>
            <person name="Kim H.S."/>
            <person name="Cardoza R.E."/>
            <person name="Stanley A.M."/>
            <person name="Lindo L."/>
            <person name="Kelly A."/>
            <person name="Brown D.W."/>
            <person name="Lee T."/>
            <person name="Vaughan M.M."/>
            <person name="Alexander N.J."/>
            <person name="Busman M."/>
            <person name="Gutierrez S."/>
        </authorList>
    </citation>
    <scope>NUCLEOTIDE SEQUENCE [LARGE SCALE GENOMIC DNA]</scope>
    <source>
        <strain evidence="3 4">NRRL 3299</strain>
    </source>
</reference>
<keyword evidence="1" id="KW-0175">Coiled coil</keyword>
<dbReference type="Proteomes" id="UP000266152">
    <property type="component" value="Unassembled WGS sequence"/>
</dbReference>
<dbReference type="STRING" id="5514.A0A395S838"/>
<evidence type="ECO:0000313" key="4">
    <source>
        <dbReference type="Proteomes" id="UP000266152"/>
    </source>
</evidence>
<evidence type="ECO:0000313" key="3">
    <source>
        <dbReference type="EMBL" id="RGP68405.1"/>
    </source>
</evidence>
<accession>A0A395S838</accession>
<evidence type="ECO:0000256" key="2">
    <source>
        <dbReference type="SAM" id="MobiDB-lite"/>
    </source>
</evidence>